<keyword evidence="10" id="KW-1185">Reference proteome</keyword>
<dbReference type="GO" id="GO:0046872">
    <property type="term" value="F:metal ion binding"/>
    <property type="evidence" value="ECO:0007669"/>
    <property type="project" value="UniProtKB-KW"/>
</dbReference>
<evidence type="ECO:0000313" key="9">
    <source>
        <dbReference type="EnsemblMetazoa" id="PHUM426080-PB"/>
    </source>
</evidence>
<dbReference type="InterPro" id="IPR052571">
    <property type="entry name" value="Mt_RNA_Methyltransferase"/>
</dbReference>
<dbReference type="Proteomes" id="UP000009046">
    <property type="component" value="Unassembled WGS sequence"/>
</dbReference>
<dbReference type="EnsemblMetazoa" id="PHUM426080-RB">
    <property type="protein sequence ID" value="PHUM426080-PB"/>
    <property type="gene ID" value="PHUM426080"/>
</dbReference>
<dbReference type="OrthoDB" id="421327at2759"/>
<keyword evidence="8" id="KW-0830">Ubiquinone</keyword>
<comment type="subcellular location">
    <subcellularLocation>
        <location evidence="1">Mitochondrion</location>
    </subcellularLocation>
</comment>
<name>E0VT27_PEDHC</name>
<evidence type="ECO:0000256" key="4">
    <source>
        <dbReference type="ARBA" id="ARBA00023004"/>
    </source>
</evidence>
<dbReference type="eggNOG" id="KOG2539">
    <property type="taxonomic scope" value="Eukaryota"/>
</dbReference>
<dbReference type="VEuPathDB" id="VectorBase:PHUM426080"/>
<dbReference type="PANTHER" id="PTHR13184">
    <property type="entry name" value="37S RIBOSOMAL PROTEIN S22"/>
    <property type="match status" value="1"/>
</dbReference>
<keyword evidence="4" id="KW-0408">Iron</keyword>
<dbReference type="InterPro" id="IPR015324">
    <property type="entry name" value="Ribosomal_Rsm22-like"/>
</dbReference>
<dbReference type="AlphaFoldDB" id="E0VT27"/>
<dbReference type="GO" id="GO:0006412">
    <property type="term" value="P:translation"/>
    <property type="evidence" value="ECO:0007669"/>
    <property type="project" value="InterPro"/>
</dbReference>
<evidence type="ECO:0000256" key="2">
    <source>
        <dbReference type="ARBA" id="ARBA00022723"/>
    </source>
</evidence>
<evidence type="ECO:0000256" key="6">
    <source>
        <dbReference type="ARBA" id="ARBA00023128"/>
    </source>
</evidence>
<dbReference type="GO" id="GO:0008168">
    <property type="term" value="F:methyltransferase activity"/>
    <property type="evidence" value="ECO:0007669"/>
    <property type="project" value="InterPro"/>
</dbReference>
<evidence type="ECO:0000313" key="10">
    <source>
        <dbReference type="Proteomes" id="UP000009046"/>
    </source>
</evidence>
<dbReference type="OMA" id="PRKHPGI"/>
<dbReference type="GO" id="GO:0005763">
    <property type="term" value="C:mitochondrial small ribosomal subunit"/>
    <property type="evidence" value="ECO:0007669"/>
    <property type="project" value="TreeGrafter"/>
</dbReference>
<dbReference type="GeneID" id="8229959"/>
<reference evidence="9" key="3">
    <citation type="submission" date="2020-05" db="UniProtKB">
        <authorList>
            <consortium name="EnsemblMetazoa"/>
        </authorList>
    </citation>
    <scope>IDENTIFICATION</scope>
    <source>
        <strain evidence="9">USDA</strain>
    </source>
</reference>
<dbReference type="InterPro" id="IPR029063">
    <property type="entry name" value="SAM-dependent_MTases_sf"/>
</dbReference>
<dbReference type="GO" id="GO:0051536">
    <property type="term" value="F:iron-sulfur cluster binding"/>
    <property type="evidence" value="ECO:0007669"/>
    <property type="project" value="UniProtKB-KW"/>
</dbReference>
<keyword evidence="2" id="KW-0479">Metal-binding</keyword>
<evidence type="ECO:0000313" key="8">
    <source>
        <dbReference type="EMBL" id="EEB16533.1"/>
    </source>
</evidence>
<keyword evidence="3" id="KW-0809">Transit peptide</keyword>
<dbReference type="STRING" id="121224.E0VT27"/>
<dbReference type="GO" id="GO:0003735">
    <property type="term" value="F:structural constituent of ribosome"/>
    <property type="evidence" value="ECO:0007669"/>
    <property type="project" value="TreeGrafter"/>
</dbReference>
<dbReference type="PANTHER" id="PTHR13184:SF5">
    <property type="entry name" value="METHYLTRANSFERASE-LIKE PROTEIN 17, MITOCHONDRIAL"/>
    <property type="match status" value="1"/>
</dbReference>
<evidence type="ECO:0000256" key="1">
    <source>
        <dbReference type="ARBA" id="ARBA00004173"/>
    </source>
</evidence>
<proteinExistence type="predicted"/>
<dbReference type="EMBL" id="AAZO01005203">
    <property type="status" value="NOT_ANNOTATED_CDS"/>
    <property type="molecule type" value="Genomic_DNA"/>
</dbReference>
<dbReference type="EMBL" id="DS235759">
    <property type="protein sequence ID" value="EEB16533.1"/>
    <property type="molecule type" value="Genomic_DNA"/>
</dbReference>
<protein>
    <submittedName>
        <fullName evidence="8 9">Ubiquinone biosynthesis protein, putative</fullName>
    </submittedName>
</protein>
<keyword evidence="6" id="KW-0496">Mitochondrion</keyword>
<reference evidence="8" key="2">
    <citation type="submission" date="2007-04" db="EMBL/GenBank/DDBJ databases">
        <title>The genome of the human body louse.</title>
        <authorList>
            <consortium name="The Human Body Louse Genome Consortium"/>
            <person name="Kirkness E."/>
            <person name="Walenz B."/>
            <person name="Hass B."/>
            <person name="Bruggner R."/>
            <person name="Strausberg R."/>
        </authorList>
    </citation>
    <scope>NUCLEOTIDE SEQUENCE</scope>
    <source>
        <strain evidence="8">USDA</strain>
    </source>
</reference>
<dbReference type="InParanoid" id="E0VT27"/>
<dbReference type="FunCoup" id="E0VT27">
    <property type="interactions" value="1391"/>
</dbReference>
<dbReference type="SUPFAM" id="SSF53335">
    <property type="entry name" value="S-adenosyl-L-methionine-dependent methyltransferases"/>
    <property type="match status" value="1"/>
</dbReference>
<dbReference type="Pfam" id="PF09243">
    <property type="entry name" value="Rsm22"/>
    <property type="match status" value="1"/>
</dbReference>
<dbReference type="HOGENOM" id="CLU_033285_2_0_1"/>
<comment type="function">
    <text evidence="7">Mitochondrial ribosome (mitoribosome) assembly factor. Binds at the interface of the head and body domains of the mitochondrial small ribosomal subunit (mt-SSU), occluding the mRNA channel and preventing compaction of the head domain towards the body. Probable inactive methyltransferase: retains the characteristic folding and ability to bind S-adenosyl-L-methionine, but it probably lost its methyltransferase activity.</text>
</comment>
<dbReference type="CTD" id="8229959"/>
<sequence>MTCRFTRSYSTKVTCNIDSAFDEKIKENYSNSKKHSGIMSLKCTSIPEPILKGIYSVLEKKDVKTLVSDGEILSRYLTQRLPPPEKSEKRKKKEEIIDSMKNNTNFQTLSNDVITKYAKKILKNQLYNWKPITYNKNLALQYLVMRSPAEFGVLCRVFNEIYLRDKNFAPKRLFDFGSGVGTTVWAANEYWKESMKEYYCVDSSMEMHKLAELVLQNNDPYSLPMIKNVYYRQFLPATCIPSDIVVSSFSLFESSSCLERLKLLTTLWNNTLEYLVLIENGSFAGYSLLNEARTFILEISEKFNVKCYIFAPCPHELTCPRFEATEKSIPCNFSIKYKHLNVYKYRNSTENHKFSFLIFKKGEDSPMENRSPRIVKEVLLRRNHVVCNVCTSKGQLKTLVSTKNQHGSSAYKCLKHSKWGDLIPEGISFDFIEEEKLNEENYEEKDE</sequence>
<evidence type="ECO:0000256" key="7">
    <source>
        <dbReference type="ARBA" id="ARBA00045681"/>
    </source>
</evidence>
<evidence type="ECO:0000256" key="3">
    <source>
        <dbReference type="ARBA" id="ARBA00022946"/>
    </source>
</evidence>
<evidence type="ECO:0000256" key="5">
    <source>
        <dbReference type="ARBA" id="ARBA00023014"/>
    </source>
</evidence>
<organism>
    <name type="scientific">Pediculus humanus subsp. corporis</name>
    <name type="common">Body louse</name>
    <dbReference type="NCBI Taxonomy" id="121224"/>
    <lineage>
        <taxon>Eukaryota</taxon>
        <taxon>Metazoa</taxon>
        <taxon>Ecdysozoa</taxon>
        <taxon>Arthropoda</taxon>
        <taxon>Hexapoda</taxon>
        <taxon>Insecta</taxon>
        <taxon>Pterygota</taxon>
        <taxon>Neoptera</taxon>
        <taxon>Paraneoptera</taxon>
        <taxon>Psocodea</taxon>
        <taxon>Troctomorpha</taxon>
        <taxon>Phthiraptera</taxon>
        <taxon>Anoplura</taxon>
        <taxon>Pediculidae</taxon>
        <taxon>Pediculus</taxon>
    </lineage>
</organism>
<keyword evidence="5" id="KW-0411">Iron-sulfur</keyword>
<dbReference type="RefSeq" id="XP_002429271.1">
    <property type="nucleotide sequence ID" value="XM_002429226.1"/>
</dbReference>
<accession>E0VT27</accession>
<reference evidence="8" key="1">
    <citation type="submission" date="2007-04" db="EMBL/GenBank/DDBJ databases">
        <title>Annotation of Pediculus humanus corporis strain USDA.</title>
        <authorList>
            <person name="Kirkness E."/>
            <person name="Hannick L."/>
            <person name="Hass B."/>
            <person name="Bruggner R."/>
            <person name="Lawson D."/>
            <person name="Bidwell S."/>
            <person name="Joardar V."/>
            <person name="Caler E."/>
            <person name="Walenz B."/>
            <person name="Inman J."/>
            <person name="Schobel S."/>
            <person name="Galinsky K."/>
            <person name="Amedeo P."/>
            <person name="Strausberg R."/>
        </authorList>
    </citation>
    <scope>NUCLEOTIDE SEQUENCE</scope>
    <source>
        <strain evidence="8">USDA</strain>
    </source>
</reference>
<gene>
    <name evidence="9" type="primary">8229959</name>
    <name evidence="8" type="ORF">Phum_PHUM426080</name>
</gene>